<dbReference type="Pfam" id="PF04359">
    <property type="entry name" value="DUF493"/>
    <property type="match status" value="1"/>
</dbReference>
<evidence type="ECO:0000313" key="1">
    <source>
        <dbReference type="EMBL" id="KAL1510409.1"/>
    </source>
</evidence>
<reference evidence="1 2" key="1">
    <citation type="journal article" date="2024" name="Science">
        <title>Giant polyketide synthase enzymes in the biosynthesis of giant marine polyether toxins.</title>
        <authorList>
            <person name="Fallon T.R."/>
            <person name="Shende V.V."/>
            <person name="Wierzbicki I.H."/>
            <person name="Pendleton A.L."/>
            <person name="Watervoot N.F."/>
            <person name="Auber R.P."/>
            <person name="Gonzalez D.J."/>
            <person name="Wisecaver J.H."/>
            <person name="Moore B.S."/>
        </authorList>
    </citation>
    <scope>NUCLEOTIDE SEQUENCE [LARGE SCALE GENOMIC DNA]</scope>
    <source>
        <strain evidence="1 2">12B1</strain>
    </source>
</reference>
<evidence type="ECO:0008006" key="3">
    <source>
        <dbReference type="Google" id="ProtNLM"/>
    </source>
</evidence>
<accession>A0AB34IZ68</accession>
<gene>
    <name evidence="1" type="ORF">AB1Y20_006717</name>
</gene>
<proteinExistence type="predicted"/>
<sequence length="148" mass="16686">MAGLLLVASCHTFLHTPRLSLSGSYAHSRGAHTTHAAQPFEPFRHAHKRAVVRADLPNFDGSGSFRSLVEYPTTLDVKIIGDNEGPFVSDMLTICAEITGQREEDVPVRWRDRGKYRSITLKLMFENAEQVYALYAAVNRDPRVRFKL</sequence>
<dbReference type="Gene3D" id="3.30.70.260">
    <property type="match status" value="1"/>
</dbReference>
<dbReference type="SUPFAM" id="SSF117991">
    <property type="entry name" value="YbeD/HP0495-like"/>
    <property type="match status" value="1"/>
</dbReference>
<name>A0AB34IZ68_PRYPA</name>
<keyword evidence="2" id="KW-1185">Reference proteome</keyword>
<dbReference type="InterPro" id="IPR027471">
    <property type="entry name" value="YbeD-like_sf"/>
</dbReference>
<evidence type="ECO:0000313" key="2">
    <source>
        <dbReference type="Proteomes" id="UP001515480"/>
    </source>
</evidence>
<dbReference type="AlphaFoldDB" id="A0AB34IZ68"/>
<dbReference type="InterPro" id="IPR007454">
    <property type="entry name" value="UPF0250_YbeD-like"/>
</dbReference>
<organism evidence="1 2">
    <name type="scientific">Prymnesium parvum</name>
    <name type="common">Toxic golden alga</name>
    <dbReference type="NCBI Taxonomy" id="97485"/>
    <lineage>
        <taxon>Eukaryota</taxon>
        <taxon>Haptista</taxon>
        <taxon>Haptophyta</taxon>
        <taxon>Prymnesiophyceae</taxon>
        <taxon>Prymnesiales</taxon>
        <taxon>Prymnesiaceae</taxon>
        <taxon>Prymnesium</taxon>
    </lineage>
</organism>
<protein>
    <recommendedName>
        <fullName evidence="3">DUF493 domain-containing protein</fullName>
    </recommendedName>
</protein>
<comment type="caution">
    <text evidence="1">The sequence shown here is derived from an EMBL/GenBank/DDBJ whole genome shotgun (WGS) entry which is preliminary data.</text>
</comment>
<dbReference type="EMBL" id="JBGBPQ010000015">
    <property type="protein sequence ID" value="KAL1510409.1"/>
    <property type="molecule type" value="Genomic_DNA"/>
</dbReference>
<dbReference type="Proteomes" id="UP001515480">
    <property type="component" value="Unassembled WGS sequence"/>
</dbReference>